<evidence type="ECO:0000256" key="2">
    <source>
        <dbReference type="SAM" id="MobiDB-lite"/>
    </source>
</evidence>
<organism evidence="4 5">
    <name type="scientific">Podospora aff. communis PSN243</name>
    <dbReference type="NCBI Taxonomy" id="3040156"/>
    <lineage>
        <taxon>Eukaryota</taxon>
        <taxon>Fungi</taxon>
        <taxon>Dikarya</taxon>
        <taxon>Ascomycota</taxon>
        <taxon>Pezizomycotina</taxon>
        <taxon>Sordariomycetes</taxon>
        <taxon>Sordariomycetidae</taxon>
        <taxon>Sordariales</taxon>
        <taxon>Podosporaceae</taxon>
        <taxon>Podospora</taxon>
    </lineage>
</organism>
<evidence type="ECO:0000313" key="5">
    <source>
        <dbReference type="Proteomes" id="UP001321760"/>
    </source>
</evidence>
<protein>
    <recommendedName>
        <fullName evidence="3">RING-type domain-containing protein</fullName>
    </recommendedName>
</protein>
<feature type="domain" description="RING-type" evidence="3">
    <location>
        <begin position="79"/>
        <end position="139"/>
    </location>
</feature>
<name>A0AAV9GI30_9PEZI</name>
<evidence type="ECO:0000259" key="3">
    <source>
        <dbReference type="PROSITE" id="PS50089"/>
    </source>
</evidence>
<keyword evidence="5" id="KW-1185">Reference proteome</keyword>
<reference evidence="4" key="1">
    <citation type="journal article" date="2023" name="Mol. Phylogenet. Evol.">
        <title>Genome-scale phylogeny and comparative genomics of the fungal order Sordariales.</title>
        <authorList>
            <person name="Hensen N."/>
            <person name="Bonometti L."/>
            <person name="Westerberg I."/>
            <person name="Brannstrom I.O."/>
            <person name="Guillou S."/>
            <person name="Cros-Aarteil S."/>
            <person name="Calhoun S."/>
            <person name="Haridas S."/>
            <person name="Kuo A."/>
            <person name="Mondo S."/>
            <person name="Pangilinan J."/>
            <person name="Riley R."/>
            <person name="LaButti K."/>
            <person name="Andreopoulos B."/>
            <person name="Lipzen A."/>
            <person name="Chen C."/>
            <person name="Yan M."/>
            <person name="Daum C."/>
            <person name="Ng V."/>
            <person name="Clum A."/>
            <person name="Steindorff A."/>
            <person name="Ohm R.A."/>
            <person name="Martin F."/>
            <person name="Silar P."/>
            <person name="Natvig D.O."/>
            <person name="Lalanne C."/>
            <person name="Gautier V."/>
            <person name="Ament-Velasquez S.L."/>
            <person name="Kruys A."/>
            <person name="Hutchinson M.I."/>
            <person name="Powell A.J."/>
            <person name="Barry K."/>
            <person name="Miller A.N."/>
            <person name="Grigoriev I.V."/>
            <person name="Debuchy R."/>
            <person name="Gladieux P."/>
            <person name="Hiltunen Thoren M."/>
            <person name="Johannesson H."/>
        </authorList>
    </citation>
    <scope>NUCLEOTIDE SEQUENCE</scope>
    <source>
        <strain evidence="4">PSN243</strain>
    </source>
</reference>
<reference evidence="4" key="2">
    <citation type="submission" date="2023-05" db="EMBL/GenBank/DDBJ databases">
        <authorList>
            <consortium name="Lawrence Berkeley National Laboratory"/>
            <person name="Steindorff A."/>
            <person name="Hensen N."/>
            <person name="Bonometti L."/>
            <person name="Westerberg I."/>
            <person name="Brannstrom I.O."/>
            <person name="Guillou S."/>
            <person name="Cros-Aarteil S."/>
            <person name="Calhoun S."/>
            <person name="Haridas S."/>
            <person name="Kuo A."/>
            <person name="Mondo S."/>
            <person name="Pangilinan J."/>
            <person name="Riley R."/>
            <person name="Labutti K."/>
            <person name="Andreopoulos B."/>
            <person name="Lipzen A."/>
            <person name="Chen C."/>
            <person name="Yanf M."/>
            <person name="Daum C."/>
            <person name="Ng V."/>
            <person name="Clum A."/>
            <person name="Ohm R."/>
            <person name="Martin F."/>
            <person name="Silar P."/>
            <person name="Natvig D."/>
            <person name="Lalanne C."/>
            <person name="Gautier V."/>
            <person name="Ament-Velasquez S.L."/>
            <person name="Kruys A."/>
            <person name="Hutchinson M.I."/>
            <person name="Powell A.J."/>
            <person name="Barry K."/>
            <person name="Miller A.N."/>
            <person name="Grigoriev I.V."/>
            <person name="Debuchy R."/>
            <person name="Gladieux P."/>
            <person name="Thoren M.H."/>
            <person name="Johannesson H."/>
        </authorList>
    </citation>
    <scope>NUCLEOTIDE SEQUENCE</scope>
    <source>
        <strain evidence="4">PSN243</strain>
    </source>
</reference>
<comment type="caution">
    <text evidence="4">The sequence shown here is derived from an EMBL/GenBank/DDBJ whole genome shotgun (WGS) entry which is preliminary data.</text>
</comment>
<keyword evidence="1" id="KW-0479">Metal-binding</keyword>
<dbReference type="Gene3D" id="3.30.40.10">
    <property type="entry name" value="Zinc/RING finger domain, C3HC4 (zinc finger)"/>
    <property type="match status" value="1"/>
</dbReference>
<gene>
    <name evidence="4" type="ORF">QBC34DRAFT_496553</name>
</gene>
<dbReference type="EMBL" id="MU865953">
    <property type="protein sequence ID" value="KAK4446977.1"/>
    <property type="molecule type" value="Genomic_DNA"/>
</dbReference>
<dbReference type="PROSITE" id="PS50089">
    <property type="entry name" value="ZF_RING_2"/>
    <property type="match status" value="1"/>
</dbReference>
<dbReference type="InterPro" id="IPR001841">
    <property type="entry name" value="Znf_RING"/>
</dbReference>
<sequence length="329" mass="37680">MTVAILPGPPRRESPPLRRKPSSDGSLAQKYIEDAPMAQQPQAGPEPFAYWHELKAYLLALPPKEPYEPFPAPPKPVVCHICKTTSLDILGLPKVFGSSQAVVVPCGHMFCYPCWQTTFRSMKDFVKTTGCQFFCPVCNFTLHFSQCQCVISPAYLPTSSSPLRNDLRREIDVGVPQLTGPECDWQPSCPPAICLDCQTVKWNDVIPTVMQAAMNPQENVMREIMEDAVKDLDRFHLNLHVDVQEVNAQEWPGWGCDFCLAKRRSVEHWIHVEPMHWPIVVTTYMRDRLPPTVRVLTPLENEDWSLFQRHQVEDMWYYAEEELWDQAGI</sequence>
<evidence type="ECO:0000313" key="4">
    <source>
        <dbReference type="EMBL" id="KAK4446977.1"/>
    </source>
</evidence>
<accession>A0AAV9GI30</accession>
<dbReference type="InterPro" id="IPR013083">
    <property type="entry name" value="Znf_RING/FYVE/PHD"/>
</dbReference>
<dbReference type="AlphaFoldDB" id="A0AAV9GI30"/>
<keyword evidence="1" id="KW-0862">Zinc</keyword>
<dbReference type="SUPFAM" id="SSF57850">
    <property type="entry name" value="RING/U-box"/>
    <property type="match status" value="1"/>
</dbReference>
<proteinExistence type="predicted"/>
<keyword evidence="1" id="KW-0863">Zinc-finger</keyword>
<evidence type="ECO:0000256" key="1">
    <source>
        <dbReference type="PROSITE-ProRule" id="PRU00175"/>
    </source>
</evidence>
<dbReference type="Proteomes" id="UP001321760">
    <property type="component" value="Unassembled WGS sequence"/>
</dbReference>
<dbReference type="SMART" id="SM00184">
    <property type="entry name" value="RING"/>
    <property type="match status" value="1"/>
</dbReference>
<dbReference type="GO" id="GO:0008270">
    <property type="term" value="F:zinc ion binding"/>
    <property type="evidence" value="ECO:0007669"/>
    <property type="project" value="UniProtKB-KW"/>
</dbReference>
<feature type="region of interest" description="Disordered" evidence="2">
    <location>
        <begin position="1"/>
        <end position="28"/>
    </location>
</feature>